<sequence>LGKLQACSLKKEPSSPDLHKEFFENLGKTWSLEAWRGMFKGILAFENSDQTKRILEQIDDLLPVYHASNLGSTIHTQMSFRPVIVNGDMHTGNVLIDKDSGDLVALIDWQCTHLGVGVEDLHRIALTA</sequence>
<evidence type="ECO:0008006" key="3">
    <source>
        <dbReference type="Google" id="ProtNLM"/>
    </source>
</evidence>
<protein>
    <recommendedName>
        <fullName evidence="3">Aminoglycoside phosphotransferase domain-containing protein</fullName>
    </recommendedName>
</protein>
<dbReference type="Gene3D" id="3.90.1200.10">
    <property type="match status" value="1"/>
</dbReference>
<dbReference type="EMBL" id="BTSX01000004">
    <property type="protein sequence ID" value="GMS92338.1"/>
    <property type="molecule type" value="Genomic_DNA"/>
</dbReference>
<accession>A0AAV5TFU3</accession>
<feature type="non-terminal residue" evidence="1">
    <location>
        <position position="1"/>
    </location>
</feature>
<dbReference type="InterPro" id="IPR011009">
    <property type="entry name" value="Kinase-like_dom_sf"/>
</dbReference>
<gene>
    <name evidence="1" type="ORF">PENTCL1PPCAC_14513</name>
</gene>
<dbReference type="Pfam" id="PF07914">
    <property type="entry name" value="DUF1679"/>
    <property type="match status" value="1"/>
</dbReference>
<evidence type="ECO:0000313" key="2">
    <source>
        <dbReference type="Proteomes" id="UP001432027"/>
    </source>
</evidence>
<dbReference type="PANTHER" id="PTHR23020">
    <property type="entry name" value="UNCHARACTERIZED NUCLEAR HORMONE RECEPTOR-RELATED"/>
    <property type="match status" value="1"/>
</dbReference>
<dbReference type="Proteomes" id="UP001432027">
    <property type="component" value="Unassembled WGS sequence"/>
</dbReference>
<dbReference type="SUPFAM" id="SSF56112">
    <property type="entry name" value="Protein kinase-like (PK-like)"/>
    <property type="match status" value="1"/>
</dbReference>
<dbReference type="AlphaFoldDB" id="A0AAV5TFU3"/>
<proteinExistence type="predicted"/>
<dbReference type="PANTHER" id="PTHR23020:SF8">
    <property type="entry name" value="CHK KINASE-LIKE DOMAIN-CONTAINING PROTEIN"/>
    <property type="match status" value="1"/>
</dbReference>
<dbReference type="InterPro" id="IPR012877">
    <property type="entry name" value="Dhs-27"/>
</dbReference>
<organism evidence="1 2">
    <name type="scientific">Pristionchus entomophagus</name>
    <dbReference type="NCBI Taxonomy" id="358040"/>
    <lineage>
        <taxon>Eukaryota</taxon>
        <taxon>Metazoa</taxon>
        <taxon>Ecdysozoa</taxon>
        <taxon>Nematoda</taxon>
        <taxon>Chromadorea</taxon>
        <taxon>Rhabditida</taxon>
        <taxon>Rhabditina</taxon>
        <taxon>Diplogasteromorpha</taxon>
        <taxon>Diplogasteroidea</taxon>
        <taxon>Neodiplogasteridae</taxon>
        <taxon>Pristionchus</taxon>
    </lineage>
</organism>
<evidence type="ECO:0000313" key="1">
    <source>
        <dbReference type="EMBL" id="GMS92338.1"/>
    </source>
</evidence>
<feature type="non-terminal residue" evidence="1">
    <location>
        <position position="128"/>
    </location>
</feature>
<reference evidence="1" key="1">
    <citation type="submission" date="2023-10" db="EMBL/GenBank/DDBJ databases">
        <title>Genome assembly of Pristionchus species.</title>
        <authorList>
            <person name="Yoshida K."/>
            <person name="Sommer R.J."/>
        </authorList>
    </citation>
    <scope>NUCLEOTIDE SEQUENCE</scope>
    <source>
        <strain evidence="1">RS0144</strain>
    </source>
</reference>
<keyword evidence="2" id="KW-1185">Reference proteome</keyword>
<dbReference type="InterPro" id="IPR052961">
    <property type="entry name" value="Oxido-Kinase-like_Enzymes"/>
</dbReference>
<comment type="caution">
    <text evidence="1">The sequence shown here is derived from an EMBL/GenBank/DDBJ whole genome shotgun (WGS) entry which is preliminary data.</text>
</comment>
<name>A0AAV5TFU3_9BILA</name>